<dbReference type="PANTHER" id="PTHR19143:SF444">
    <property type="entry name" value="PROTEIN SCABROUS"/>
    <property type="match status" value="1"/>
</dbReference>
<comment type="caution">
    <text evidence="3">The sequence shown here is derived from an EMBL/GenBank/DDBJ whole genome shotgun (WGS) entry which is preliminary data.</text>
</comment>
<dbReference type="SMART" id="SM00186">
    <property type="entry name" value="FBG"/>
    <property type="match status" value="1"/>
</dbReference>
<dbReference type="InterPro" id="IPR014716">
    <property type="entry name" value="Fibrinogen_a/b/g_C_1"/>
</dbReference>
<dbReference type="InterPro" id="IPR002181">
    <property type="entry name" value="Fibrinogen_a/b/g_C_dom"/>
</dbReference>
<dbReference type="PROSITE" id="PS00514">
    <property type="entry name" value="FIBRINOGEN_C_1"/>
    <property type="match status" value="1"/>
</dbReference>
<evidence type="ECO:0000256" key="1">
    <source>
        <dbReference type="ARBA" id="ARBA00023157"/>
    </source>
</evidence>
<keyword evidence="1" id="KW-1015">Disulfide bond</keyword>
<protein>
    <submittedName>
        <fullName evidence="3">FCN</fullName>
    </submittedName>
</protein>
<feature type="domain" description="Fibrinogen C-terminal" evidence="2">
    <location>
        <begin position="1"/>
        <end position="196"/>
    </location>
</feature>
<keyword evidence="4" id="KW-1185">Reference proteome</keyword>
<dbReference type="Proteomes" id="UP000683360">
    <property type="component" value="Unassembled WGS sequence"/>
</dbReference>
<dbReference type="EMBL" id="CAJPWZ010001029">
    <property type="protein sequence ID" value="CAG2205737.1"/>
    <property type="molecule type" value="Genomic_DNA"/>
</dbReference>
<dbReference type="InterPro" id="IPR050373">
    <property type="entry name" value="Fibrinogen_C-term_domain"/>
</dbReference>
<dbReference type="AlphaFoldDB" id="A0A8S3RB30"/>
<sequence>MLLFLVGKIDIDKPKNNIRTEIMMTLVIQRRQDDLTDFYRTWSDYKNGFGSLNGSFWLGNDNIHKLTSSGRYKLRVDISDWDGDTWYAVYKTFKVKNESLKYELTIGGYSGTTEDRMTYHNGCKFSTMDQDNDYDKRDCAKKAKGGWWYKTCHQSNLNGILKKGLLNEWTAVSWSKNARGTKHHYLKFARMMIRRY</sequence>
<evidence type="ECO:0000313" key="3">
    <source>
        <dbReference type="EMBL" id="CAG2205737.1"/>
    </source>
</evidence>
<dbReference type="Gene3D" id="3.90.215.10">
    <property type="entry name" value="Gamma Fibrinogen, chain A, domain 1"/>
    <property type="match status" value="1"/>
</dbReference>
<dbReference type="Pfam" id="PF00147">
    <property type="entry name" value="Fibrinogen_C"/>
    <property type="match status" value="1"/>
</dbReference>
<accession>A0A8S3RB30</accession>
<dbReference type="InterPro" id="IPR036056">
    <property type="entry name" value="Fibrinogen-like_C"/>
</dbReference>
<dbReference type="OrthoDB" id="6121324at2759"/>
<dbReference type="CDD" id="cd00087">
    <property type="entry name" value="FReD"/>
    <property type="match status" value="1"/>
</dbReference>
<dbReference type="PANTHER" id="PTHR19143">
    <property type="entry name" value="FIBRINOGEN/TENASCIN/ANGIOPOEITIN"/>
    <property type="match status" value="1"/>
</dbReference>
<gene>
    <name evidence="3" type="ORF">MEDL_20114</name>
</gene>
<dbReference type="PROSITE" id="PS51406">
    <property type="entry name" value="FIBRINOGEN_C_2"/>
    <property type="match status" value="1"/>
</dbReference>
<proteinExistence type="predicted"/>
<dbReference type="InterPro" id="IPR020837">
    <property type="entry name" value="Fibrinogen_CS"/>
</dbReference>
<reference evidence="3" key="1">
    <citation type="submission" date="2021-03" db="EMBL/GenBank/DDBJ databases">
        <authorList>
            <person name="Bekaert M."/>
        </authorList>
    </citation>
    <scope>NUCLEOTIDE SEQUENCE</scope>
</reference>
<organism evidence="3 4">
    <name type="scientific">Mytilus edulis</name>
    <name type="common">Blue mussel</name>
    <dbReference type="NCBI Taxonomy" id="6550"/>
    <lineage>
        <taxon>Eukaryota</taxon>
        <taxon>Metazoa</taxon>
        <taxon>Spiralia</taxon>
        <taxon>Lophotrochozoa</taxon>
        <taxon>Mollusca</taxon>
        <taxon>Bivalvia</taxon>
        <taxon>Autobranchia</taxon>
        <taxon>Pteriomorphia</taxon>
        <taxon>Mytilida</taxon>
        <taxon>Mytiloidea</taxon>
        <taxon>Mytilidae</taxon>
        <taxon>Mytilinae</taxon>
        <taxon>Mytilus</taxon>
    </lineage>
</organism>
<dbReference type="GO" id="GO:0005615">
    <property type="term" value="C:extracellular space"/>
    <property type="evidence" value="ECO:0007669"/>
    <property type="project" value="TreeGrafter"/>
</dbReference>
<evidence type="ECO:0000259" key="2">
    <source>
        <dbReference type="PROSITE" id="PS51406"/>
    </source>
</evidence>
<dbReference type="SUPFAM" id="SSF56496">
    <property type="entry name" value="Fibrinogen C-terminal domain-like"/>
    <property type="match status" value="1"/>
</dbReference>
<name>A0A8S3RB30_MYTED</name>
<evidence type="ECO:0000313" key="4">
    <source>
        <dbReference type="Proteomes" id="UP000683360"/>
    </source>
</evidence>